<keyword evidence="6 9" id="KW-1133">Transmembrane helix</keyword>
<evidence type="ECO:0000256" key="4">
    <source>
        <dbReference type="ARBA" id="ARBA00022692"/>
    </source>
</evidence>
<comment type="function">
    <text evidence="8">Component of the signal peptidase complex (SPC) which catalyzes the cleavage of N-terminal signal sequences from nascent proteins as they are translocated into the lumen of the endoplasmic reticulum. Enhances the enzymatic activity of SPC and facilitates the interactions between different components of the translocation site.</text>
</comment>
<comment type="subcellular location">
    <subcellularLocation>
        <location evidence="1">Endoplasmic reticulum membrane</location>
        <topology evidence="1">Multi-pass membrane protein</topology>
    </subcellularLocation>
</comment>
<dbReference type="GeneID" id="7048550"/>
<feature type="transmembrane region" description="Helical" evidence="9">
    <location>
        <begin position="35"/>
        <end position="53"/>
    </location>
</feature>
<dbReference type="InterPro" id="IPR009582">
    <property type="entry name" value="Spc2/SPCS2"/>
</dbReference>
<dbReference type="GO" id="GO:0005787">
    <property type="term" value="C:signal peptidase complex"/>
    <property type="evidence" value="ECO:0007669"/>
    <property type="project" value="InterPro"/>
</dbReference>
<feature type="transmembrane region" description="Helical" evidence="9">
    <location>
        <begin position="65"/>
        <end position="83"/>
    </location>
</feature>
<comment type="similarity">
    <text evidence="2">Belongs to the SPCS2 family.</text>
</comment>
<evidence type="ECO:0000256" key="6">
    <source>
        <dbReference type="ARBA" id="ARBA00022989"/>
    </source>
</evidence>
<protein>
    <recommendedName>
        <fullName evidence="3">Signal peptidase complex subunit 2</fullName>
    </recommendedName>
</protein>
<dbReference type="eggNOG" id="ENOG502S2C7">
    <property type="taxonomic scope" value="Eukaryota"/>
</dbReference>
<dbReference type="Proteomes" id="UP000001744">
    <property type="component" value="Unassembled WGS sequence"/>
</dbReference>
<dbReference type="RefSeq" id="XP_002174055.1">
    <property type="nucleotide sequence ID" value="XM_002174019.2"/>
</dbReference>
<organism evidence="10 12">
    <name type="scientific">Schizosaccharomyces japonicus (strain yFS275 / FY16936)</name>
    <name type="common">Fission yeast</name>
    <dbReference type="NCBI Taxonomy" id="402676"/>
    <lineage>
        <taxon>Eukaryota</taxon>
        <taxon>Fungi</taxon>
        <taxon>Dikarya</taxon>
        <taxon>Ascomycota</taxon>
        <taxon>Taphrinomycotina</taxon>
        <taxon>Schizosaccharomycetes</taxon>
        <taxon>Schizosaccharomycetales</taxon>
        <taxon>Schizosaccharomycetaceae</taxon>
        <taxon>Schizosaccharomyces</taxon>
    </lineage>
</organism>
<evidence type="ECO:0000313" key="11">
    <source>
        <dbReference type="JaponicusDB" id="SJAG_02867"/>
    </source>
</evidence>
<dbReference type="HOGENOM" id="CLU_1595504_0_0_1"/>
<evidence type="ECO:0000256" key="3">
    <source>
        <dbReference type="ARBA" id="ARBA00017057"/>
    </source>
</evidence>
<evidence type="ECO:0000256" key="1">
    <source>
        <dbReference type="ARBA" id="ARBA00004477"/>
    </source>
</evidence>
<dbReference type="EMBL" id="KE651166">
    <property type="protein sequence ID" value="EEB07762.1"/>
    <property type="molecule type" value="Genomic_DNA"/>
</dbReference>
<sequence length="170" mass="20204">MTKYDLKEIKTQFDEAVVKAFKENNYRESHIFEDVRLFISFCSVCLAAATFGIEKYYGYKFAKQYYPFFIYPYLFLSGLQFFWSKFIQANRLFVGFKTDRHIKVSATTDVPLTENPVAFCKVTIIKDHLVQEKQLCIAVDRIFDIENKLVEDAFKKVFYNFLRETVEKHD</sequence>
<evidence type="ECO:0000256" key="5">
    <source>
        <dbReference type="ARBA" id="ARBA00022824"/>
    </source>
</evidence>
<proteinExistence type="inferred from homology"/>
<evidence type="ECO:0000256" key="9">
    <source>
        <dbReference type="SAM" id="Phobius"/>
    </source>
</evidence>
<dbReference type="OrthoDB" id="29558at2759"/>
<dbReference type="Pfam" id="PF06703">
    <property type="entry name" value="SPC25"/>
    <property type="match status" value="1"/>
</dbReference>
<dbReference type="VEuPathDB" id="FungiDB:SJAG_02867"/>
<keyword evidence="7 9" id="KW-0472">Membrane</keyword>
<dbReference type="AlphaFoldDB" id="B6K1E1"/>
<dbReference type="STRING" id="402676.B6K1E1"/>
<dbReference type="JaponicusDB" id="SJAG_02867">
    <property type="gene designation" value="spc2"/>
</dbReference>
<evidence type="ECO:0000256" key="2">
    <source>
        <dbReference type="ARBA" id="ARBA00007324"/>
    </source>
</evidence>
<evidence type="ECO:0000256" key="7">
    <source>
        <dbReference type="ARBA" id="ARBA00023136"/>
    </source>
</evidence>
<dbReference type="PANTHER" id="PTHR13085">
    <property type="entry name" value="MICROSOMAL SIGNAL PEPTIDASE 25 KDA SUBUNIT"/>
    <property type="match status" value="1"/>
</dbReference>
<dbReference type="PANTHER" id="PTHR13085:SF0">
    <property type="entry name" value="SIGNAL PEPTIDASE COMPLEX SUBUNIT 2"/>
    <property type="match status" value="1"/>
</dbReference>
<evidence type="ECO:0000313" key="10">
    <source>
        <dbReference type="EMBL" id="EEB07762.1"/>
    </source>
</evidence>
<gene>
    <name evidence="11" type="primary">spc2</name>
    <name evidence="10" type="ORF">SJAG_02867</name>
</gene>
<evidence type="ECO:0000313" key="12">
    <source>
        <dbReference type="Proteomes" id="UP000001744"/>
    </source>
</evidence>
<dbReference type="GO" id="GO:0006465">
    <property type="term" value="P:signal peptide processing"/>
    <property type="evidence" value="ECO:0007669"/>
    <property type="project" value="InterPro"/>
</dbReference>
<name>B6K1E1_SCHJY</name>
<reference evidence="10 12" key="1">
    <citation type="journal article" date="2011" name="Science">
        <title>Comparative functional genomics of the fission yeasts.</title>
        <authorList>
            <person name="Rhind N."/>
            <person name="Chen Z."/>
            <person name="Yassour M."/>
            <person name="Thompson D.A."/>
            <person name="Haas B.J."/>
            <person name="Habib N."/>
            <person name="Wapinski I."/>
            <person name="Roy S."/>
            <person name="Lin M.F."/>
            <person name="Heiman D.I."/>
            <person name="Young S.K."/>
            <person name="Furuya K."/>
            <person name="Guo Y."/>
            <person name="Pidoux A."/>
            <person name="Chen H.M."/>
            <person name="Robbertse B."/>
            <person name="Goldberg J.M."/>
            <person name="Aoki K."/>
            <person name="Bayne E.H."/>
            <person name="Berlin A.M."/>
            <person name="Desjardins C.A."/>
            <person name="Dobbs E."/>
            <person name="Dukaj L."/>
            <person name="Fan L."/>
            <person name="FitzGerald M.G."/>
            <person name="French C."/>
            <person name="Gujja S."/>
            <person name="Hansen K."/>
            <person name="Keifenheim D."/>
            <person name="Levin J.Z."/>
            <person name="Mosher R.A."/>
            <person name="Mueller C.A."/>
            <person name="Pfiffner J."/>
            <person name="Priest M."/>
            <person name="Russ C."/>
            <person name="Smialowska A."/>
            <person name="Swoboda P."/>
            <person name="Sykes S.M."/>
            <person name="Vaughn M."/>
            <person name="Vengrova S."/>
            <person name="Yoder R."/>
            <person name="Zeng Q."/>
            <person name="Allshire R."/>
            <person name="Baulcombe D."/>
            <person name="Birren B.W."/>
            <person name="Brown W."/>
            <person name="Ekwall K."/>
            <person name="Kellis M."/>
            <person name="Leatherwood J."/>
            <person name="Levin H."/>
            <person name="Margalit H."/>
            <person name="Martienssen R."/>
            <person name="Nieduszynski C.A."/>
            <person name="Spatafora J.W."/>
            <person name="Friedman N."/>
            <person name="Dalgaard J.Z."/>
            <person name="Baumann P."/>
            <person name="Niki H."/>
            <person name="Regev A."/>
            <person name="Nusbaum C."/>
        </authorList>
    </citation>
    <scope>NUCLEOTIDE SEQUENCE [LARGE SCALE GENOMIC DNA]</scope>
    <source>
        <strain evidence="12">yFS275 / FY16936</strain>
    </source>
</reference>
<evidence type="ECO:0000256" key="8">
    <source>
        <dbReference type="ARBA" id="ARBA00045608"/>
    </source>
</evidence>
<keyword evidence="5" id="KW-0256">Endoplasmic reticulum</keyword>
<keyword evidence="12" id="KW-1185">Reference proteome</keyword>
<keyword evidence="4 9" id="KW-0812">Transmembrane</keyword>
<dbReference type="OMA" id="LLTWWIS"/>
<accession>B6K1E1</accession>